<gene>
    <name evidence="3" type="ORF">MCCS_16900</name>
</gene>
<dbReference type="KEGG" id="mcak:MCCS_16900"/>
<dbReference type="Pfam" id="PF01381">
    <property type="entry name" value="HTH_3"/>
    <property type="match status" value="1"/>
</dbReference>
<evidence type="ECO:0000313" key="3">
    <source>
        <dbReference type="EMBL" id="ARQ07327.1"/>
    </source>
</evidence>
<proteinExistence type="predicted"/>
<dbReference type="EMBL" id="CP021059">
    <property type="protein sequence ID" value="ARQ07327.1"/>
    <property type="molecule type" value="Genomic_DNA"/>
</dbReference>
<evidence type="ECO:0000313" key="4">
    <source>
        <dbReference type="Proteomes" id="UP000194154"/>
    </source>
</evidence>
<dbReference type="STRING" id="1855823.MCCS_16900"/>
<dbReference type="Gene3D" id="1.10.260.40">
    <property type="entry name" value="lambda repressor-like DNA-binding domains"/>
    <property type="match status" value="1"/>
</dbReference>
<dbReference type="SMART" id="SM00530">
    <property type="entry name" value="HTH_XRE"/>
    <property type="match status" value="1"/>
</dbReference>
<evidence type="ECO:0000256" key="1">
    <source>
        <dbReference type="ARBA" id="ARBA00023125"/>
    </source>
</evidence>
<name>A0A1W7ACG3_9STAP</name>
<reference evidence="3 4" key="1">
    <citation type="journal article" date="2017" name="Int. J. Syst. Evol. Microbiol.">
        <title>Macrococcus canis sp. nov., a skin bacterium associated with infections in dogs.</title>
        <authorList>
            <person name="Gobeli Brawand S."/>
            <person name="Cotting K."/>
            <person name="Gomez-Sanz E."/>
            <person name="Collaud A."/>
            <person name="Thomann A."/>
            <person name="Brodard I."/>
            <person name="Rodriguez-Campos S."/>
            <person name="Strauss C."/>
            <person name="Perreten V."/>
        </authorList>
    </citation>
    <scope>NUCLEOTIDE SEQUENCE [LARGE SCALE GENOMIC DNA]</scope>
    <source>
        <strain evidence="3 4">KM45013</strain>
    </source>
</reference>
<dbReference type="OrthoDB" id="8115576at2"/>
<dbReference type="PANTHER" id="PTHR46558">
    <property type="entry name" value="TRACRIPTIONAL REGULATORY PROTEIN-RELATED-RELATED"/>
    <property type="match status" value="1"/>
</dbReference>
<dbReference type="GeneID" id="35295793"/>
<dbReference type="InterPro" id="IPR001387">
    <property type="entry name" value="Cro/C1-type_HTH"/>
</dbReference>
<evidence type="ECO:0000259" key="2">
    <source>
        <dbReference type="PROSITE" id="PS50943"/>
    </source>
</evidence>
<dbReference type="InterPro" id="IPR010982">
    <property type="entry name" value="Lambda_DNA-bd_dom_sf"/>
</dbReference>
<accession>A0A1W7ACG3</accession>
<sequence>MKKTIKAWRADLGLTQKQVAEKLGVSEVTYNSWEQDNSMFRVKSVIQLSIIFGCKPDEIIFFANTSKFNLEFEEVS</sequence>
<dbReference type="RefSeq" id="WP_086042889.1">
    <property type="nucleotide sequence ID" value="NZ_CBCRZA010000015.1"/>
</dbReference>
<keyword evidence="4" id="KW-1185">Reference proteome</keyword>
<keyword evidence="1" id="KW-0238">DNA-binding</keyword>
<dbReference type="PANTHER" id="PTHR46558:SF4">
    <property type="entry name" value="DNA-BIDING PHAGE PROTEIN"/>
    <property type="match status" value="1"/>
</dbReference>
<feature type="domain" description="HTH cro/C1-type" evidence="2">
    <location>
        <begin position="5"/>
        <end position="59"/>
    </location>
</feature>
<dbReference type="GO" id="GO:0003677">
    <property type="term" value="F:DNA binding"/>
    <property type="evidence" value="ECO:0007669"/>
    <property type="project" value="UniProtKB-KW"/>
</dbReference>
<dbReference type="AlphaFoldDB" id="A0A1W7ACG3"/>
<dbReference type="CDD" id="cd00093">
    <property type="entry name" value="HTH_XRE"/>
    <property type="match status" value="1"/>
</dbReference>
<organism evidence="3 4">
    <name type="scientific">Macrococcoides canis</name>
    <dbReference type="NCBI Taxonomy" id="1855823"/>
    <lineage>
        <taxon>Bacteria</taxon>
        <taxon>Bacillati</taxon>
        <taxon>Bacillota</taxon>
        <taxon>Bacilli</taxon>
        <taxon>Bacillales</taxon>
        <taxon>Staphylococcaceae</taxon>
        <taxon>Macrococcoides</taxon>
    </lineage>
</organism>
<dbReference type="Proteomes" id="UP000194154">
    <property type="component" value="Chromosome"/>
</dbReference>
<dbReference type="SUPFAM" id="SSF47413">
    <property type="entry name" value="lambda repressor-like DNA-binding domains"/>
    <property type="match status" value="1"/>
</dbReference>
<dbReference type="PROSITE" id="PS50943">
    <property type="entry name" value="HTH_CROC1"/>
    <property type="match status" value="1"/>
</dbReference>
<protein>
    <submittedName>
        <fullName evidence="3">Cro/C1-type helix-turn-helix domain-containing protein</fullName>
    </submittedName>
</protein>